<name>A0ABT0W6B3_9BACI</name>
<feature type="transmembrane region" description="Helical" evidence="1">
    <location>
        <begin position="12"/>
        <end position="38"/>
    </location>
</feature>
<comment type="caution">
    <text evidence="2">The sequence shown here is derived from an EMBL/GenBank/DDBJ whole genome shotgun (WGS) entry which is preliminary data.</text>
</comment>
<dbReference type="SUPFAM" id="SSF81442">
    <property type="entry name" value="Cytochrome c oxidase subunit I-like"/>
    <property type="match status" value="1"/>
</dbReference>
<dbReference type="EMBL" id="JAMQCR010000001">
    <property type="protein sequence ID" value="MCM2531869.1"/>
    <property type="molecule type" value="Genomic_DNA"/>
</dbReference>
<evidence type="ECO:0000256" key="1">
    <source>
        <dbReference type="SAM" id="Phobius"/>
    </source>
</evidence>
<feature type="transmembrane region" description="Helical" evidence="1">
    <location>
        <begin position="114"/>
        <end position="132"/>
    </location>
</feature>
<sequence>MLPQNLGSETNIKLPFFFILFSLIALVISQILLLVHGYMLVDGSFRIPAIWSSAHLLVLGWALMVAMGSMYQLVPVAFLTKIWNKKFGFIQFFITAIGISTFAGMLYWAPQKALIPGILTLLGILMFLLQMFMTLRKQAKPNILTAFVGTALVCLLFTIFMGITLVYCLRTGVGAEYYQAIFKSHLLMGVTGWFTLLIFGFSYKMVPMFSLSHGFPMVQARYVYGFYVAGLVVTIISFFIDSSIFIKIGFMLMFLGFSIFSWHISIIIKKRLKKKLDKPFIFALSAIGFANILHLAAFALLWGNHFGTLFGPLVYTYLLLWIVLSIVGYLYKIVPFLWWTYKYSKEIGKQSVPSLKEMMNEKIVGPLFSLFIGAVLTIFCALVFKTAILFNVGQFVLSIVFIIVAISILSVIKK</sequence>
<feature type="transmembrane region" description="Helical" evidence="1">
    <location>
        <begin position="390"/>
        <end position="412"/>
    </location>
</feature>
<keyword evidence="1" id="KW-1133">Transmembrane helix</keyword>
<proteinExistence type="predicted"/>
<dbReference type="Gene3D" id="1.20.210.10">
    <property type="entry name" value="Cytochrome c oxidase-like, subunit I domain"/>
    <property type="match status" value="1"/>
</dbReference>
<keyword evidence="1" id="KW-0812">Transmembrane</keyword>
<feature type="transmembrane region" description="Helical" evidence="1">
    <location>
        <begin position="58"/>
        <end position="80"/>
    </location>
</feature>
<dbReference type="Proteomes" id="UP001523262">
    <property type="component" value="Unassembled WGS sequence"/>
</dbReference>
<feature type="transmembrane region" description="Helical" evidence="1">
    <location>
        <begin position="144"/>
        <end position="169"/>
    </location>
</feature>
<accession>A0ABT0W6B3</accession>
<evidence type="ECO:0000313" key="2">
    <source>
        <dbReference type="EMBL" id="MCM2531869.1"/>
    </source>
</evidence>
<organism evidence="2 3">
    <name type="scientific">Neobacillus pocheonensis</name>
    <dbReference type="NCBI Taxonomy" id="363869"/>
    <lineage>
        <taxon>Bacteria</taxon>
        <taxon>Bacillati</taxon>
        <taxon>Bacillota</taxon>
        <taxon>Bacilli</taxon>
        <taxon>Bacillales</taxon>
        <taxon>Bacillaceae</taxon>
        <taxon>Neobacillus</taxon>
    </lineage>
</organism>
<feature type="transmembrane region" description="Helical" evidence="1">
    <location>
        <begin position="87"/>
        <end position="108"/>
    </location>
</feature>
<keyword evidence="1" id="KW-0472">Membrane</keyword>
<feature type="transmembrane region" description="Helical" evidence="1">
    <location>
        <begin position="280"/>
        <end position="302"/>
    </location>
</feature>
<evidence type="ECO:0000313" key="3">
    <source>
        <dbReference type="Proteomes" id="UP001523262"/>
    </source>
</evidence>
<evidence type="ECO:0008006" key="4">
    <source>
        <dbReference type="Google" id="ProtNLM"/>
    </source>
</evidence>
<protein>
    <recommendedName>
        <fullName evidence="4">Permease</fullName>
    </recommendedName>
</protein>
<feature type="transmembrane region" description="Helical" evidence="1">
    <location>
        <begin position="362"/>
        <end position="384"/>
    </location>
</feature>
<dbReference type="InterPro" id="IPR036927">
    <property type="entry name" value="Cyt_c_oxase-like_su1_sf"/>
</dbReference>
<feature type="transmembrane region" description="Helical" evidence="1">
    <location>
        <begin position="246"/>
        <end position="268"/>
    </location>
</feature>
<keyword evidence="3" id="KW-1185">Reference proteome</keyword>
<feature type="transmembrane region" description="Helical" evidence="1">
    <location>
        <begin position="314"/>
        <end position="341"/>
    </location>
</feature>
<reference evidence="2 3" key="1">
    <citation type="submission" date="2022-06" db="EMBL/GenBank/DDBJ databases">
        <authorList>
            <person name="Jeon C.O."/>
        </authorList>
    </citation>
    <scope>NUCLEOTIDE SEQUENCE [LARGE SCALE GENOMIC DNA]</scope>
    <source>
        <strain evidence="2 3">KCTC 13943</strain>
    </source>
</reference>
<feature type="transmembrane region" description="Helical" evidence="1">
    <location>
        <begin position="181"/>
        <end position="201"/>
    </location>
</feature>
<gene>
    <name evidence="2" type="ORF">NDK43_05030</name>
</gene>
<feature type="transmembrane region" description="Helical" evidence="1">
    <location>
        <begin position="222"/>
        <end position="240"/>
    </location>
</feature>